<proteinExistence type="predicted"/>
<keyword evidence="1" id="KW-0732">Signal</keyword>
<dbReference type="PANTHER" id="PTHR12861:SF3">
    <property type="entry name" value="TRANSLOCON-ASSOCIATED PROTEIN SUBUNIT BETA"/>
    <property type="match status" value="1"/>
</dbReference>
<sequence length="549" mass="60075">MHASSAQIVIKVKSRKVTMDKKLALIALFAVFFFLAVSMTTLAAEDIEWVEERDGTTLHWGKTITVGDYVIKAEDFNENKQVFVSISKEGEKLKTAPLSAGLEVVYDDKIKVYAREVDPNYEIIKRDGKEFRTGNWNPYAKLDIFLKGEPNFDIGVETKKDTYDSKSTGDSAIDVSIKIKNDGKAKAKDTVLTIDTAGMEVLKGKTTYKLGEVLKGETLEPVNITLKTPTPWVDTDLNITAKTTCVDVRGDKYENVGSKVIKVEKKWGLVISKIVTKNNHMGKPVHVTVNVRNEGVCDLNNIVLKDSIAPETHLQNPVTLEKTFSLKSGETSEKVFEYNLIPDKPGEFTFPQAIATFTLPNGQNGEAASNNSEKVKIYGPEITVTKNINRQQLNQGDELTVTVTAKNTGNVDASVTLTDIIPPEAKFISGETRFKQVLESDGGSRQIKYILQMNKEGEIHLPACKATFLDLDGYSGEVISDAPVIYVGVGLPLEESSPQPEGITGSSHEKNDSLSSLKEQDNGETPGFSVILAAAGLLAATGLLGKRRP</sequence>
<feature type="domain" description="PGF-CTERM archaeal protein-sorting signal" evidence="4">
    <location>
        <begin position="525"/>
        <end position="547"/>
    </location>
</feature>
<name>A0A1I6Y1A9_METTE</name>
<feature type="region of interest" description="Disordered" evidence="2">
    <location>
        <begin position="496"/>
        <end position="523"/>
    </location>
</feature>
<evidence type="ECO:0000313" key="5">
    <source>
        <dbReference type="EMBL" id="SFT44153.1"/>
    </source>
</evidence>
<evidence type="ECO:0000256" key="2">
    <source>
        <dbReference type="SAM" id="MobiDB-lite"/>
    </source>
</evidence>
<organism evidence="5 6">
    <name type="scientific">Methanosarcina thermophila</name>
    <dbReference type="NCBI Taxonomy" id="2210"/>
    <lineage>
        <taxon>Archaea</taxon>
        <taxon>Methanobacteriati</taxon>
        <taxon>Methanobacteriota</taxon>
        <taxon>Stenosarchaea group</taxon>
        <taxon>Methanomicrobia</taxon>
        <taxon>Methanosarcinales</taxon>
        <taxon>Methanosarcinaceae</taxon>
        <taxon>Methanosarcina</taxon>
    </lineage>
</organism>
<dbReference type="InterPro" id="IPR001434">
    <property type="entry name" value="OmcB-like_DUF11"/>
</dbReference>
<dbReference type="Proteomes" id="UP000323733">
    <property type="component" value="Unassembled WGS sequence"/>
</dbReference>
<dbReference type="PANTHER" id="PTHR12861">
    <property type="entry name" value="TRANSLOCON-ASSOCIATED PROTEIN, BETA SUBUNIT PRECURSOR TRAP-BETA SIGNAL SEQUENCE RECEPTOR BETA SUBUNIT"/>
    <property type="match status" value="1"/>
</dbReference>
<evidence type="ECO:0000313" key="6">
    <source>
        <dbReference type="Proteomes" id="UP000323733"/>
    </source>
</evidence>
<dbReference type="Pfam" id="PF01345">
    <property type="entry name" value="DUF11"/>
    <property type="match status" value="1"/>
</dbReference>
<dbReference type="InterPro" id="IPR026371">
    <property type="entry name" value="PGF_CTERM"/>
</dbReference>
<feature type="domain" description="DUF11" evidence="3">
    <location>
        <begin position="382"/>
        <end position="432"/>
    </location>
</feature>
<evidence type="ECO:0000259" key="4">
    <source>
        <dbReference type="Pfam" id="PF18204"/>
    </source>
</evidence>
<accession>A0A1I6Y1A9</accession>
<dbReference type="EMBL" id="FPAO01000002">
    <property type="protein sequence ID" value="SFT44153.1"/>
    <property type="molecule type" value="Genomic_DNA"/>
</dbReference>
<keyword evidence="6" id="KW-1185">Reference proteome</keyword>
<protein>
    <submittedName>
        <fullName evidence="5">Conserved repeat domain-containing protein</fullName>
    </submittedName>
</protein>
<evidence type="ECO:0000256" key="1">
    <source>
        <dbReference type="ARBA" id="ARBA00022729"/>
    </source>
</evidence>
<dbReference type="AlphaFoldDB" id="A0A1I6Y1A9"/>
<dbReference type="NCBIfam" id="TIGR01451">
    <property type="entry name" value="B_ant_repeat"/>
    <property type="match status" value="1"/>
</dbReference>
<reference evidence="5 6" key="1">
    <citation type="submission" date="2016-10" db="EMBL/GenBank/DDBJ databases">
        <authorList>
            <person name="Varghese N."/>
            <person name="Submissions S."/>
        </authorList>
    </citation>
    <scope>NUCLEOTIDE SEQUENCE [LARGE SCALE GENOMIC DNA]</scope>
    <source>
        <strain evidence="5 6">DSM 11855</strain>
    </source>
</reference>
<gene>
    <name evidence="5" type="ORF">SAMN02910340_00717</name>
</gene>
<dbReference type="Pfam" id="PF18204">
    <property type="entry name" value="PGF-CTERM"/>
    <property type="match status" value="1"/>
</dbReference>
<dbReference type="InterPro" id="IPR013783">
    <property type="entry name" value="Ig-like_fold"/>
</dbReference>
<dbReference type="Gene3D" id="2.60.40.10">
    <property type="entry name" value="Immunoglobulins"/>
    <property type="match status" value="1"/>
</dbReference>
<dbReference type="InterPro" id="IPR047589">
    <property type="entry name" value="DUF11_rpt"/>
</dbReference>
<evidence type="ECO:0000259" key="3">
    <source>
        <dbReference type="Pfam" id="PF01345"/>
    </source>
</evidence>